<evidence type="ECO:0000256" key="8">
    <source>
        <dbReference type="ARBA" id="ARBA00023157"/>
    </source>
</evidence>
<dbReference type="InterPro" id="IPR000152">
    <property type="entry name" value="EGF-type_Asp/Asn_hydroxyl_site"/>
</dbReference>
<dbReference type="CDD" id="cd00054">
    <property type="entry name" value="EGF_CA"/>
    <property type="match status" value="5"/>
</dbReference>
<dbReference type="CDD" id="cd00041">
    <property type="entry name" value="CUB"/>
    <property type="match status" value="23"/>
</dbReference>
<evidence type="ECO:0000256" key="7">
    <source>
        <dbReference type="ARBA" id="ARBA00023136"/>
    </source>
</evidence>
<feature type="domain" description="CUB" evidence="13">
    <location>
        <begin position="642"/>
        <end position="754"/>
    </location>
</feature>
<dbReference type="Gene3D" id="3.40.50.150">
    <property type="entry name" value="Vaccinia Virus protein VP39"/>
    <property type="match status" value="1"/>
</dbReference>
<protein>
    <submittedName>
        <fullName evidence="15">Cubilin</fullName>
    </submittedName>
</protein>
<dbReference type="PROSITE" id="PS50026">
    <property type="entry name" value="EGF_3"/>
    <property type="match status" value="3"/>
</dbReference>
<feature type="domain" description="EGF-like" evidence="14">
    <location>
        <begin position="232"/>
        <end position="268"/>
    </location>
</feature>
<dbReference type="PANTHER" id="PTHR24251">
    <property type="entry name" value="OVOCHYMASE-RELATED"/>
    <property type="match status" value="1"/>
</dbReference>
<keyword evidence="9" id="KW-0325">Glycoprotein</keyword>
<feature type="domain" description="CUB" evidence="13">
    <location>
        <begin position="2814"/>
        <end position="2930"/>
    </location>
</feature>
<dbReference type="Gene3D" id="3.80.10.10">
    <property type="entry name" value="Ribonuclease Inhibitor"/>
    <property type="match status" value="2"/>
</dbReference>
<feature type="domain" description="CUB" evidence="13">
    <location>
        <begin position="1539"/>
        <end position="1651"/>
    </location>
</feature>
<dbReference type="FunFam" id="3.80.10.10:FF:000034">
    <property type="entry name" value="Ras suppressor protein 1"/>
    <property type="match status" value="1"/>
</dbReference>
<dbReference type="InterPro" id="IPR049883">
    <property type="entry name" value="NOTCH1_EGF-like"/>
</dbReference>
<dbReference type="FunFam" id="2.60.120.290:FF:000003">
    <property type="entry name" value="Neuropilin"/>
    <property type="match status" value="3"/>
</dbReference>
<keyword evidence="8 11" id="KW-1015">Disulfide bond</keyword>
<sequence length="3532" mass="385797">MEKLRVLELYSGIGGMHYALKGSCIPAEVVAAVDVNTTANVVYKHNFPSTHLWPKTIEILEVFPNSDSVDSNASKVSDCAHKELPACINGMKTSKPDDGAEPSSRTLENEAVIFKLETAEDLERKQNQDSDVSVRMLQDFLEVDLQNLSQYLLLPKTLLRYAILMDIVQPTCRRSVCFTKGYGHYVEGTGSVLQSSLDVQIKKNQDDITSIKNTGSQNVSNQINQLNTRTVQRKNCGSNPCQNAGTCLNLLDAFYCICPNNWQGPICSADVNECQIYAGTPLGCQNGGTCTNTPGGYNCVCSAEWYGPHCTSKYDDCQGGSQALCEHGICIDSDRVQPGQPKYKCICDNGWMSPPGSPACTADVDECSLPDRPCSTNPPVECFNTMGSYYCGPCPAGWQGNGYSCQDINECDSNNGGCSTSPMVQCLNTMGSFHCGQCPPVPETGMAAHSYKSFKLRTVQSTTSGYICNCDPGWAGATCNQNINECTSNPCQNGGTCTDGINGYTCTCTQSWTGPQCQTPQQVCGGYLNGLAGTFSYPNTPGSDEYDHQVSCAWVIRTDSDKILRITFPFFHLESSSGCNYDFLQIHDGDSASGFMIGKYCGTAAPAELFSSHNSLYFWFRSDHSINAGGFTVAWESREPECGGELTGTYGSINSPGYPGNYPPNRDCYWTISVNPGLLITFSFGTLSLEHHDNCNYDYLEFRDGLLPEDAALGKYCSTGSPPPLQTTGPYAWVHFHSDFTISDRGFHITYTTSPSDPGCGGTYTDSEGIIISPNWPNPYANNRQCVYVIRQPADELIYLNFTNIDLESHGSCSFDYIEVRDGSSETDALIGKYCGSELPALITSTSNRLWIKFKSDASITKGGFRAIYQVACGGVLSGAGTIRTPYHPNAYPHDKTCAWVITQPAGQVVTLNFLSFDIESHGSCAFDYVELRDGATASSPLIGKYCGTQIPAPAQSTQRSMYIRFVTDSSVTNFGFTAEYGSAEAGCGETLTGPTGTITSPGHPTNYPHGANCTWYISVVPGHIVRLTFTSFNMEFHHNCDYDYVEVYDNGTVATGTKLGRLFSNSKVLLPFTDCGEVYTAPTGTLTSPNYPNNYPNSRRCIYKIVVETNRQIMLNFTDFILEHTYPSCSFDHIEIRDGGYETSPLIGKYCGRYTPPLVISHSNRLWIKFSSDVTATYKGFMAHWDGTLSGCGGTLTTSTGSFTSPNYPLPYHPNAECYWLLKTNPGSQIQLQFSDFHLESSTNCMYDYLAVYNGNSTNAMPLAKLCGNLIPAPIQSTWESLFVKLRTDQSIGAGGFVATYNQVCQGVVIANRSRGVLESPNYPNAYPHGKRCSWTIQATAGNTINYTFTAFDLEVYCTYDYIKLYDGPNDQSNLIGTFCGNTPPPANSTTGTSLHVVFVSDPSVSRSGFQMLWYQNGCGGELFGPHGLFNSPGYPSRYPDNRECIWHIQAAPESSIQITIHEFDVEYHPDCSYDVLEVYGGPDVSSPRLAQLCTTRPPNQPLQVSSTGNFVTVRFKTDHYISGKGFNASWQEVQGGCGGVFTAPSGEIHSPNYPNPYSVNVDCSWIINVDQGHRVLLTFNDFDIENHDSCGYDYLAVYDGPNSQAPLLGKLCGLDRPTPITSTQSTIYVRFRSDSSNNHKGFSAGFSEVCGAVITTDDIGGAIASPMYPNNYPSNQNCSWIIQAQEPFNHVTLSFTDFSLENKNGNCTTDLVEILDGNNYEAPSVGRYCGTAVPHPATSFSNALVVNFISNGQDSDKGFRATYGASTSACGGALYMETGAFNSPNYPDTYPSNIECVWNILSSPGNRLQLSFTMLQLQPSPNCVNDYLEIREGNATGHLVGRFCGNSLPVNYTSVIGHILWVKFVSDGSIGGAGFRATFAHLYGNEITGSAGQIASPLWPRDYPDNADYRWTITVNADYFIRVWIFEMDVEDTCSYDYLELRDGATPNAPLIAKICGEEHPSTQKSTGSVMYLRFRTDSSVTHKGFKAKYSIATCGGRLIGQSGTLHSPGHPESSYPDNSHCEWYLQGPTGHYLTISFTALDLQNSTGCSNDYVEVREHNATGRLLGKHCGSIPPSPVDTSDSYAYVRFVSDASVSASGFSLRFDASVEECGGDLNAASGTITSPNYPNLYPHSRVCEWRITVPEGRRVTLTINDLRIEEHQNCNYDYVAVYNGILLSAPMLARYCGDVDSGTQVKSSGNTMAVVFVTDASVSNGGFSADYTSDEEAVCGGILNVPDGGNFTSPGYDGESSYANNLNCEWIIQNPSHLNSSISISFGDFHLEHHLTCERDYIEFRIGNANGELLARFCGQSVPAVPLVVSAPQIWVHFLSDYTTGDIGFLAKYVFTGCGGLQTGESGVVASPSYPSPYDNVNRCAWLLEAPEGHTITLTFTYFDVEPHTECKWDSVTIMNGGSSQSPVIGQYCGTNSPGTIQSGSNKLVVVFVSDHSVQAGGFYATWTTDSSGCGGTIHADSGTIKSPGYPQNFPPNSECTWRIIAHEGNHLEMSFSSDFEIPDSSGLCQSSYVKVWGGPAEVDERLLATGCGTAAPASLIAPGNMITTRFQTQGLVGKGFSAAYTTRCGANFTAPAGRVVSPNYPAHYPINSNCNYLIDAGNQKIVVLRFETFQVESHSTCTYDGLKIYSGTTNTGSPITTLCGSQIPGPFTTAGPMLLNFYSDSVIVYKGFLAKYEVIPCGGIFNQSTGTVSSPTHSISDYHSNMNCTYHIIVGNNRVVELKFNSFHLEASSNCAYDYIAVYDGANTQAPLLGKFCGMVIPSTLKSSSNNLFLVFKTDYSANAGGWRATFRQTLGPQQGCGGYLTAPSGSFGSPDIDFDGKYEASLDCVWNIVVPQNMNVNLTFSNFILEGPSGTICRYDYVKVFDGDNENFPLVGTFCGTTVPASFASSNNFLTVKFVSDSSVSFSGFNATYTAVELTCGGSHNASTTPQTITSPISSNPYPSSTNCQWTLDAPAQENVKLSVQRFHLPPSQSCSHDYLEFKDWPPGDYGQVHRFCGTDTTIPDFYTYGRTVMVTYKSDHYLVENGFSVTYEIAGCSREYNQTFGYLKSPGWPGIYHQNLNCVIILRAPQNNTISLFFDAFDLESHTTCSYDYLEIRNGSTASDTLLGKYCGQALPNPVFPNSNLLYLHFQSDFSQSRNGFEITWTSSPNGCGGTLYGDHGSFTSPNYPGTYNNNTDCEWTIVAPVGRVVTVNFAFISIDDPGDCLNNYLKLYNGPDASTPPVGPYCGLNVTVQEAKYDNLYSFGVNCCVQRLRIYTSVLQFNLGSNSSPSVWRTALIAPASQQVKRSLFEYTAVPPNIADLKNLEVLNFFNNQIEELPTQLSSLQKLKHLNLGMNRLNSLPRGFGSLPGLEVLDLTYNNLNESSLPGNFFYLTTLRALYLSDNDFEILPPDIGKLTKLQILSLRDNDLISMPKEIGDLSQLKELHIQGNRLTVLPPELGNLDLTGPKQVFKAENNPWVTPIADQFQLGVSHVFEYVRSETYKYLYGRHMQANPEPPKKNSDKTKKISRKPLAAKNK</sequence>
<dbReference type="InterPro" id="IPR000742">
    <property type="entry name" value="EGF"/>
</dbReference>
<feature type="domain" description="CUB" evidence="13">
    <location>
        <begin position="2694"/>
        <end position="2807"/>
    </location>
</feature>
<dbReference type="InterPro" id="IPR001881">
    <property type="entry name" value="EGF-like_Ca-bd_dom"/>
</dbReference>
<feature type="domain" description="CUB" evidence="13">
    <location>
        <begin position="524"/>
        <end position="638"/>
    </location>
</feature>
<proteinExistence type="predicted"/>
<dbReference type="Gene3D" id="3.90.120.10">
    <property type="entry name" value="DNA Methylase, subunit A, domain 2"/>
    <property type="match status" value="1"/>
</dbReference>
<dbReference type="FunFam" id="2.60.120.290:FF:000005">
    <property type="entry name" value="Procollagen C-endopeptidase enhancer 1"/>
    <property type="match status" value="3"/>
</dbReference>
<dbReference type="Pfam" id="PF00431">
    <property type="entry name" value="CUB"/>
    <property type="match status" value="24"/>
</dbReference>
<dbReference type="FunFam" id="2.60.120.290:FF:000018">
    <property type="entry name" value="cubilin"/>
    <property type="match status" value="3"/>
</dbReference>
<feature type="disulfide bond" evidence="10">
    <location>
        <begin position="1997"/>
        <end position="2024"/>
    </location>
</feature>
<evidence type="ECO:0000256" key="11">
    <source>
        <dbReference type="PROSITE-ProRule" id="PRU00076"/>
    </source>
</evidence>
<comment type="caution">
    <text evidence="11">Lacks conserved residue(s) required for the propagation of feature annotation.</text>
</comment>
<dbReference type="FunFam" id="2.60.120.290:FF:000013">
    <property type="entry name" value="Membrane frizzled-related protein"/>
    <property type="match status" value="13"/>
</dbReference>
<dbReference type="FunFam" id="2.60.120.290:FF:000047">
    <property type="entry name" value="Cubilin"/>
    <property type="match status" value="1"/>
</dbReference>
<dbReference type="FunFam" id="2.10.25.10:FF:000429">
    <property type="entry name" value="Cubilin"/>
    <property type="match status" value="1"/>
</dbReference>
<dbReference type="Pfam" id="PF07645">
    <property type="entry name" value="EGF_CA"/>
    <property type="match status" value="3"/>
</dbReference>
<evidence type="ECO:0000259" key="14">
    <source>
        <dbReference type="PROSITE" id="PS50026"/>
    </source>
</evidence>
<dbReference type="PROSITE" id="PS51450">
    <property type="entry name" value="LRR"/>
    <property type="match status" value="2"/>
</dbReference>
<evidence type="ECO:0000256" key="10">
    <source>
        <dbReference type="PROSITE-ProRule" id="PRU00059"/>
    </source>
</evidence>
<feature type="domain" description="CUB" evidence="13">
    <location>
        <begin position="2231"/>
        <end position="2348"/>
    </location>
</feature>
<dbReference type="GO" id="GO:0005886">
    <property type="term" value="C:plasma membrane"/>
    <property type="evidence" value="ECO:0007669"/>
    <property type="project" value="UniProtKB-SubCell"/>
</dbReference>
<dbReference type="PROSITE" id="PS01187">
    <property type="entry name" value="EGF_CA"/>
    <property type="match status" value="2"/>
</dbReference>
<name>A0A662YT31_ACIRT</name>
<feature type="domain" description="CUB" evidence="13">
    <location>
        <begin position="1420"/>
        <end position="1535"/>
    </location>
</feature>
<dbReference type="InterPro" id="IPR003591">
    <property type="entry name" value="Leu-rich_rpt_typical-subtyp"/>
</dbReference>
<feature type="disulfide bond" evidence="10">
    <location>
        <begin position="2694"/>
        <end position="2721"/>
    </location>
</feature>
<dbReference type="GO" id="GO:0005509">
    <property type="term" value="F:calcium ion binding"/>
    <property type="evidence" value="ECO:0007669"/>
    <property type="project" value="InterPro"/>
</dbReference>
<feature type="domain" description="EGF-like" evidence="14">
    <location>
        <begin position="270"/>
        <end position="311"/>
    </location>
</feature>
<dbReference type="Pfam" id="PF23598">
    <property type="entry name" value="LRR_14"/>
    <property type="match status" value="1"/>
</dbReference>
<reference evidence="15 16" key="1">
    <citation type="submission" date="2019-01" db="EMBL/GenBank/DDBJ databases">
        <title>Draft Genome and Complete Hox-Cluster Characterization of the Sterlet Sturgeon (Acipenser ruthenus).</title>
        <authorList>
            <person name="Wei Q."/>
        </authorList>
    </citation>
    <scope>NUCLEOTIDE SEQUENCE [LARGE SCALE GENOMIC DNA]</scope>
    <source>
        <strain evidence="15">WHYD16114868_AA</strain>
        <tissue evidence="15">Blood</tissue>
    </source>
</reference>
<feature type="disulfide bond" evidence="11">
    <location>
        <begin position="301"/>
        <end position="310"/>
    </location>
</feature>
<dbReference type="SUPFAM" id="SSF52058">
    <property type="entry name" value="L domain-like"/>
    <property type="match status" value="1"/>
</dbReference>
<comment type="caution">
    <text evidence="15">The sequence shown here is derived from an EMBL/GenBank/DDBJ whole genome shotgun (WGS) entry which is preliminary data.</text>
</comment>
<keyword evidence="16" id="KW-1185">Reference proteome</keyword>
<dbReference type="InterPro" id="IPR000859">
    <property type="entry name" value="CUB_dom"/>
</dbReference>
<dbReference type="InterPro" id="IPR018097">
    <property type="entry name" value="EGF_Ca-bd_CS"/>
</dbReference>
<keyword evidence="5" id="KW-0732">Signal</keyword>
<keyword evidence="7" id="KW-0472">Membrane</keyword>
<evidence type="ECO:0000256" key="1">
    <source>
        <dbReference type="ARBA" id="ARBA00004236"/>
    </source>
</evidence>
<dbReference type="FunFam" id="2.10.25.10:FF:000260">
    <property type="entry name" value="Notch receptor 4"/>
    <property type="match status" value="1"/>
</dbReference>
<evidence type="ECO:0000259" key="13">
    <source>
        <dbReference type="PROSITE" id="PS01180"/>
    </source>
</evidence>
<dbReference type="SUPFAM" id="SSF49854">
    <property type="entry name" value="Spermadhesin, CUB domain"/>
    <property type="match status" value="24"/>
</dbReference>
<evidence type="ECO:0000256" key="2">
    <source>
        <dbReference type="ARBA" id="ARBA00022475"/>
    </source>
</evidence>
<keyword evidence="2" id="KW-1003">Cell membrane</keyword>
<dbReference type="FunFam" id="2.10.25.10:FF:000066">
    <property type="entry name" value="FAT atypical cadherin 4"/>
    <property type="match status" value="1"/>
</dbReference>
<dbReference type="FunFam" id="2.10.25.10:FF:000117">
    <property type="entry name" value="Delta-like protein"/>
    <property type="match status" value="1"/>
</dbReference>
<feature type="domain" description="CUB" evidence="13">
    <location>
        <begin position="988"/>
        <end position="1063"/>
    </location>
</feature>
<organism evidence="15 16">
    <name type="scientific">Acipenser ruthenus</name>
    <name type="common">Sterlet sturgeon</name>
    <dbReference type="NCBI Taxonomy" id="7906"/>
    <lineage>
        <taxon>Eukaryota</taxon>
        <taxon>Metazoa</taxon>
        <taxon>Chordata</taxon>
        <taxon>Craniata</taxon>
        <taxon>Vertebrata</taxon>
        <taxon>Euteleostomi</taxon>
        <taxon>Actinopterygii</taxon>
        <taxon>Chondrostei</taxon>
        <taxon>Acipenseriformes</taxon>
        <taxon>Acipenseridae</taxon>
        <taxon>Acipenser</taxon>
    </lineage>
</organism>
<feature type="disulfide bond" evidence="11">
    <location>
        <begin position="508"/>
        <end position="517"/>
    </location>
</feature>
<comment type="subcellular location">
    <subcellularLocation>
        <location evidence="1">Cell membrane</location>
    </subcellularLocation>
</comment>
<feature type="domain" description="CUB" evidence="13">
    <location>
        <begin position="1193"/>
        <end position="1305"/>
    </location>
</feature>
<feature type="compositionally biased region" description="Basic and acidic residues" evidence="12">
    <location>
        <begin position="3511"/>
        <end position="3520"/>
    </location>
</feature>
<dbReference type="InterPro" id="IPR001611">
    <property type="entry name" value="Leu-rich_rpt"/>
</dbReference>
<dbReference type="SMART" id="SM00369">
    <property type="entry name" value="LRR_TYP"/>
    <property type="match status" value="6"/>
</dbReference>
<dbReference type="Proteomes" id="UP000289886">
    <property type="component" value="Unassembled WGS sequence"/>
</dbReference>
<feature type="domain" description="CUB" evidence="13">
    <location>
        <begin position="1997"/>
        <end position="2109"/>
    </location>
</feature>
<dbReference type="SMART" id="SM00364">
    <property type="entry name" value="LRR_BAC"/>
    <property type="match status" value="3"/>
</dbReference>
<feature type="domain" description="CUB" evidence="13">
    <location>
        <begin position="3051"/>
        <end position="3163"/>
    </location>
</feature>
<accession>A0A662YT31</accession>
<evidence type="ECO:0000313" key="15">
    <source>
        <dbReference type="EMBL" id="RXM99747.1"/>
    </source>
</evidence>
<dbReference type="SMART" id="SM00181">
    <property type="entry name" value="EGF"/>
    <property type="match status" value="6"/>
</dbReference>
<keyword evidence="4" id="KW-0433">Leucine-rich repeat</keyword>
<evidence type="ECO:0000256" key="9">
    <source>
        <dbReference type="ARBA" id="ARBA00023180"/>
    </source>
</evidence>
<dbReference type="SMART" id="SM00042">
    <property type="entry name" value="CUB"/>
    <property type="match status" value="24"/>
</dbReference>
<dbReference type="SUPFAM" id="SSF53335">
    <property type="entry name" value="S-adenosyl-L-methionine-dependent methyltransferases"/>
    <property type="match status" value="1"/>
</dbReference>
<dbReference type="PROSITE" id="PS01180">
    <property type="entry name" value="CUB"/>
    <property type="match status" value="24"/>
</dbReference>
<evidence type="ECO:0000256" key="6">
    <source>
        <dbReference type="ARBA" id="ARBA00022737"/>
    </source>
</evidence>
<feature type="domain" description="CUB" evidence="13">
    <location>
        <begin position="2581"/>
        <end position="2692"/>
    </location>
</feature>
<feature type="domain" description="CUB" evidence="13">
    <location>
        <begin position="873"/>
        <end position="984"/>
    </location>
</feature>
<feature type="region of interest" description="Disordered" evidence="12">
    <location>
        <begin position="3504"/>
        <end position="3532"/>
    </location>
</feature>
<feature type="domain" description="CUB" evidence="13">
    <location>
        <begin position="1772"/>
        <end position="1884"/>
    </location>
</feature>
<dbReference type="Gene3D" id="2.60.120.290">
    <property type="entry name" value="Spermadhesin, CUB domain"/>
    <property type="match status" value="24"/>
</dbReference>
<evidence type="ECO:0000256" key="4">
    <source>
        <dbReference type="ARBA" id="ARBA00022614"/>
    </source>
</evidence>
<feature type="disulfide bond" evidence="11">
    <location>
        <begin position="258"/>
        <end position="267"/>
    </location>
</feature>
<dbReference type="SUPFAM" id="SSF57196">
    <property type="entry name" value="EGF/Laminin"/>
    <property type="match status" value="4"/>
</dbReference>
<dbReference type="Pfam" id="PF00008">
    <property type="entry name" value="EGF"/>
    <property type="match status" value="2"/>
</dbReference>
<feature type="domain" description="CUB" evidence="13">
    <location>
        <begin position="3167"/>
        <end position="3243"/>
    </location>
</feature>
<dbReference type="InterPro" id="IPR035914">
    <property type="entry name" value="Sperma_CUB_dom_sf"/>
</dbReference>
<dbReference type="PROSITE" id="PS00010">
    <property type="entry name" value="ASX_HYDROXYL"/>
    <property type="match status" value="3"/>
</dbReference>
<feature type="domain" description="CUB" evidence="13">
    <location>
        <begin position="1885"/>
        <end position="1995"/>
    </location>
</feature>
<dbReference type="PROSITE" id="PS00022">
    <property type="entry name" value="EGF_1"/>
    <property type="match status" value="3"/>
</dbReference>
<evidence type="ECO:0000256" key="12">
    <source>
        <dbReference type="SAM" id="MobiDB-lite"/>
    </source>
</evidence>
<dbReference type="SMART" id="SM00179">
    <property type="entry name" value="EGF_CA"/>
    <property type="match status" value="6"/>
</dbReference>
<gene>
    <name evidence="15" type="ORF">EOD39_10814</name>
</gene>
<evidence type="ECO:0000313" key="16">
    <source>
        <dbReference type="Proteomes" id="UP000289886"/>
    </source>
</evidence>
<feature type="domain" description="CUB" evidence="13">
    <location>
        <begin position="2934"/>
        <end position="3049"/>
    </location>
</feature>
<feature type="domain" description="CUB" evidence="13">
    <location>
        <begin position="1076"/>
        <end position="1189"/>
    </location>
</feature>
<feature type="domain" description="CUB" evidence="13">
    <location>
        <begin position="2350"/>
        <end position="2462"/>
    </location>
</feature>
<keyword evidence="6" id="KW-0677">Repeat</keyword>
<dbReference type="InterPro" id="IPR032675">
    <property type="entry name" value="LRR_dom_sf"/>
</dbReference>
<evidence type="ECO:0000256" key="5">
    <source>
        <dbReference type="ARBA" id="ARBA00022729"/>
    </source>
</evidence>
<feature type="domain" description="CUB" evidence="13">
    <location>
        <begin position="2466"/>
        <end position="2580"/>
    </location>
</feature>
<dbReference type="InterPro" id="IPR029063">
    <property type="entry name" value="SAM-dependent_MTases_sf"/>
</dbReference>
<feature type="domain" description="CUB" evidence="13">
    <location>
        <begin position="1306"/>
        <end position="1418"/>
    </location>
</feature>
<evidence type="ECO:0000256" key="3">
    <source>
        <dbReference type="ARBA" id="ARBA00022536"/>
    </source>
</evidence>
<feature type="domain" description="CUB" evidence="13">
    <location>
        <begin position="1652"/>
        <end position="1768"/>
    </location>
</feature>
<dbReference type="InterPro" id="IPR055414">
    <property type="entry name" value="LRR_R13L4/SHOC2-like"/>
</dbReference>
<keyword evidence="3 11" id="KW-0245">EGF-like domain</keyword>
<feature type="domain" description="CUB" evidence="13">
    <location>
        <begin position="760"/>
        <end position="872"/>
    </location>
</feature>
<dbReference type="Gene3D" id="2.10.25.10">
    <property type="entry name" value="Laminin"/>
    <property type="match status" value="5"/>
</dbReference>
<feature type="domain" description="CUB" evidence="13">
    <location>
        <begin position="2113"/>
        <end position="2226"/>
    </location>
</feature>
<feature type="domain" description="EGF-like" evidence="14">
    <location>
        <begin position="482"/>
        <end position="518"/>
    </location>
</feature>
<dbReference type="EMBL" id="SCEB01000304">
    <property type="protein sequence ID" value="RXM99747.1"/>
    <property type="molecule type" value="Genomic_DNA"/>
</dbReference>